<dbReference type="Gene3D" id="2.170.270.10">
    <property type="entry name" value="SET domain"/>
    <property type="match status" value="1"/>
</dbReference>
<accession>A0A1E7F090</accession>
<dbReference type="OrthoDB" id="45115at2759"/>
<dbReference type="InParanoid" id="A0A1E7F090"/>
<dbReference type="Proteomes" id="UP000095751">
    <property type="component" value="Unassembled WGS sequence"/>
</dbReference>
<name>A0A1E7F090_9STRA</name>
<gene>
    <name evidence="4" type="ORF">FRACYDRAFT_245320</name>
</gene>
<feature type="domain" description="SET" evidence="3">
    <location>
        <begin position="91"/>
        <end position="253"/>
    </location>
</feature>
<evidence type="ECO:0000256" key="2">
    <source>
        <dbReference type="SAM" id="Phobius"/>
    </source>
</evidence>
<keyword evidence="5" id="KW-1185">Reference proteome</keyword>
<reference evidence="4 5" key="1">
    <citation type="submission" date="2016-09" db="EMBL/GenBank/DDBJ databases">
        <title>Extensive genetic diversity and differential bi-allelic expression allows diatom success in the polar Southern Ocean.</title>
        <authorList>
            <consortium name="DOE Joint Genome Institute"/>
            <person name="Mock T."/>
            <person name="Otillar R.P."/>
            <person name="Strauss J."/>
            <person name="Dupont C."/>
            <person name="Frickenhaus S."/>
            <person name="Maumus F."/>
            <person name="Mcmullan M."/>
            <person name="Sanges R."/>
            <person name="Schmutz J."/>
            <person name="Toseland A."/>
            <person name="Valas R."/>
            <person name="Veluchamy A."/>
            <person name="Ward B.J."/>
            <person name="Allen A."/>
            <person name="Barry K."/>
            <person name="Falciatore A."/>
            <person name="Ferrante M."/>
            <person name="Fortunato A.E."/>
            <person name="Gloeckner G."/>
            <person name="Gruber A."/>
            <person name="Hipkin R."/>
            <person name="Janech M."/>
            <person name="Kroth P."/>
            <person name="Leese F."/>
            <person name="Lindquist E."/>
            <person name="Lyon B.R."/>
            <person name="Martin J."/>
            <person name="Mayer C."/>
            <person name="Parker M."/>
            <person name="Quesneville H."/>
            <person name="Raymond J."/>
            <person name="Uhlig C."/>
            <person name="Valentin K.U."/>
            <person name="Worden A.Z."/>
            <person name="Armbrust E.V."/>
            <person name="Bowler C."/>
            <person name="Green B."/>
            <person name="Moulton V."/>
            <person name="Van Oosterhout C."/>
            <person name="Grigoriev I."/>
        </authorList>
    </citation>
    <scope>NUCLEOTIDE SEQUENCE [LARGE SCALE GENOMIC DNA]</scope>
    <source>
        <strain evidence="4 5">CCMP1102</strain>
    </source>
</reference>
<dbReference type="AlphaFoldDB" id="A0A1E7F090"/>
<feature type="compositionally biased region" description="Low complexity" evidence="1">
    <location>
        <begin position="507"/>
        <end position="536"/>
    </location>
</feature>
<dbReference type="InterPro" id="IPR046341">
    <property type="entry name" value="SET_dom_sf"/>
</dbReference>
<dbReference type="KEGG" id="fcy:FRACYDRAFT_245320"/>
<dbReference type="PROSITE" id="PS50280">
    <property type="entry name" value="SET"/>
    <property type="match status" value="1"/>
</dbReference>
<keyword evidence="2" id="KW-0472">Membrane</keyword>
<sequence length="543" mass="61852">MAGWFEDVFLTTMGVYTTTTTTTTTNRIVQRRLLRFYHRQQLLIVVAVLIIIVLLLALVVVSGQDTGKTNDHSGNSDSDGDNNNILQWQRCSVFIAPSLPMTTDNDTNNTKFNFNWGVYANRKFSKGDIVDISPLTLPVPDGSNTIERSVLNDYVYGYWRVVFQPPNAKANTNTKNNKNNKRRPSIDKLYSVLFGPDMFYNHHPTTPNVEFTTFGREPDLSSSSISLKNAMNIQGFVALRTIERGEELFTSYNGKEDGGAAWFQRRGLKMVTPPESKSKSLSTFFDLYSNQYCSKIYAGVGRPSWEDRLLPILPPKQNYNLPFSIEDIQLPKFDAGLWDAKTKINNIKQGDRLEISTALVLSLEFTRKTSLMPLVYTWQDLHQEHRSALQRLAHPDDNNNDHNELRLQYQGPDTNWMPMNNFTTRTTGTGAGAIPNYDDLVLFPVAVGVTIELIAMEDIRMAGTDLIVDVYESVATPFEYQLLYRELKLTGQPYNKQIFQHRRRQKQQQQQQQHQQQRNNKRTSTSPSTSSSSSTTIPAKEEL</sequence>
<evidence type="ECO:0000259" key="3">
    <source>
        <dbReference type="PROSITE" id="PS50280"/>
    </source>
</evidence>
<evidence type="ECO:0000313" key="4">
    <source>
        <dbReference type="EMBL" id="OEU11474.1"/>
    </source>
</evidence>
<keyword evidence="2" id="KW-0812">Transmembrane</keyword>
<evidence type="ECO:0000256" key="1">
    <source>
        <dbReference type="SAM" id="MobiDB-lite"/>
    </source>
</evidence>
<dbReference type="InterPro" id="IPR001214">
    <property type="entry name" value="SET_dom"/>
</dbReference>
<evidence type="ECO:0000313" key="5">
    <source>
        <dbReference type="Proteomes" id="UP000095751"/>
    </source>
</evidence>
<dbReference type="Pfam" id="PF00856">
    <property type="entry name" value="SET"/>
    <property type="match status" value="1"/>
</dbReference>
<organism evidence="4 5">
    <name type="scientific">Fragilariopsis cylindrus CCMP1102</name>
    <dbReference type="NCBI Taxonomy" id="635003"/>
    <lineage>
        <taxon>Eukaryota</taxon>
        <taxon>Sar</taxon>
        <taxon>Stramenopiles</taxon>
        <taxon>Ochrophyta</taxon>
        <taxon>Bacillariophyta</taxon>
        <taxon>Bacillariophyceae</taxon>
        <taxon>Bacillariophycidae</taxon>
        <taxon>Bacillariales</taxon>
        <taxon>Bacillariaceae</taxon>
        <taxon>Fragilariopsis</taxon>
    </lineage>
</organism>
<dbReference type="EMBL" id="KV784367">
    <property type="protein sequence ID" value="OEU11474.1"/>
    <property type="molecule type" value="Genomic_DNA"/>
</dbReference>
<protein>
    <recommendedName>
        <fullName evidence="3">SET domain-containing protein</fullName>
    </recommendedName>
</protein>
<dbReference type="SUPFAM" id="SSF82199">
    <property type="entry name" value="SET domain"/>
    <property type="match status" value="1"/>
</dbReference>
<feature type="transmembrane region" description="Helical" evidence="2">
    <location>
        <begin position="42"/>
        <end position="61"/>
    </location>
</feature>
<feature type="region of interest" description="Disordered" evidence="1">
    <location>
        <begin position="499"/>
        <end position="543"/>
    </location>
</feature>
<keyword evidence="2" id="KW-1133">Transmembrane helix</keyword>
<proteinExistence type="predicted"/>